<organism evidence="2 3">
    <name type="scientific">Gulosibacter chungangensis</name>
    <dbReference type="NCBI Taxonomy" id="979746"/>
    <lineage>
        <taxon>Bacteria</taxon>
        <taxon>Bacillati</taxon>
        <taxon>Actinomycetota</taxon>
        <taxon>Actinomycetes</taxon>
        <taxon>Micrococcales</taxon>
        <taxon>Microbacteriaceae</taxon>
        <taxon>Gulosibacter</taxon>
    </lineage>
</organism>
<evidence type="ECO:0000256" key="1">
    <source>
        <dbReference type="SAM" id="MobiDB-lite"/>
    </source>
</evidence>
<evidence type="ECO:0000313" key="3">
    <source>
        <dbReference type="Proteomes" id="UP000433493"/>
    </source>
</evidence>
<comment type="caution">
    <text evidence="2">The sequence shown here is derived from an EMBL/GenBank/DDBJ whole genome shotgun (WGS) entry which is preliminary data.</text>
</comment>
<dbReference type="RefSeq" id="WP_158051391.1">
    <property type="nucleotide sequence ID" value="NZ_WBKB01000002.1"/>
</dbReference>
<dbReference type="EMBL" id="WBKB01000002">
    <property type="protein sequence ID" value="KAB1643887.1"/>
    <property type="molecule type" value="Genomic_DNA"/>
</dbReference>
<dbReference type="Proteomes" id="UP000433493">
    <property type="component" value="Unassembled WGS sequence"/>
</dbReference>
<proteinExistence type="predicted"/>
<gene>
    <name evidence="2" type="ORF">F8O05_03535</name>
</gene>
<sequence length="309" mass="35193">MSDAVSIPAPPIAPSNSPASPEQLQRTDWQDLQQQHELRADALTHTYREYRAAGRKHAIDDFLFTYYSYKPAVLRRWHPGIDRSLVEAASWQDKRWYRADASGNVSVDAAAYLSEKTELVRSIEELSEAVLERPARFGCFGLHEWAMVYRQDEHRHPVPLRLGQRGTDAVVESHQISCSHYDAFRFFTPEARPRNALQPTRQTQCALDQAGCLHANMDLYKWCIKLGPLVPGELLLDAFELAREIRWVDMQASPYDVSDYAVPAIAIETPEGKAEYVRLQREFAARGQVIRTRMLDVIRAARQVAAISS</sequence>
<protein>
    <submittedName>
        <fullName evidence="2">3-methyladenine DNA glycosylase</fullName>
    </submittedName>
</protein>
<keyword evidence="3" id="KW-1185">Reference proteome</keyword>
<name>A0A7J5BCF3_9MICO</name>
<dbReference type="AlphaFoldDB" id="A0A7J5BCF3"/>
<accession>A0A7J5BCF3</accession>
<feature type="region of interest" description="Disordered" evidence="1">
    <location>
        <begin position="1"/>
        <end position="23"/>
    </location>
</feature>
<evidence type="ECO:0000313" key="2">
    <source>
        <dbReference type="EMBL" id="KAB1643887.1"/>
    </source>
</evidence>
<dbReference type="OrthoDB" id="9790578at2"/>
<reference evidence="2 3" key="1">
    <citation type="submission" date="2019-09" db="EMBL/GenBank/DDBJ databases">
        <title>Phylogeny of genus Pseudoclavibacter and closely related genus.</title>
        <authorList>
            <person name="Li Y."/>
        </authorList>
    </citation>
    <scope>NUCLEOTIDE SEQUENCE [LARGE SCALE GENOMIC DNA]</scope>
    <source>
        <strain evidence="2 3">KCTC 13959</strain>
    </source>
</reference>